<evidence type="ECO:0008006" key="5">
    <source>
        <dbReference type="Google" id="ProtNLM"/>
    </source>
</evidence>
<evidence type="ECO:0000256" key="1">
    <source>
        <dbReference type="ARBA" id="ARBA00022729"/>
    </source>
</evidence>
<dbReference type="HOGENOM" id="CLU_441078_0_0_1"/>
<dbReference type="RefSeq" id="XP_005788910.1">
    <property type="nucleotide sequence ID" value="XM_005788853.1"/>
</dbReference>
<sequence>MPPHGTAPSPLLPPLAADFWDLSSRVLIDERLRAKGHVASHYHTFGAPYLVDWDGDGWMDIFATNHVKDLALNRGGGQWLEAAVGAVEYVVGYAEHEPLGGMKERFDAHGGAVIDLDRDGLLDLYVAQGAVRGTDTTYHSENGLFWGTPDGRLLGGRGTAREAGLFCQGCRGYNVAVADVDGDGLLDIISCNKERNDDNTIPSRLWLNRPTAASRRNFAYVPQFRDGFAQELLVLIDIPRSTSGQDTLAVYKWDAARGLLADITPDWWPIFGSQWSDRQIYGRELKALSTGDFNGDGLIDYALLTGWGVDLLYSSPVGLRTQPTLLTESTSPQAADYDLDGTLDLLVLCNSNAVILTQTADGSWVHMPGAYGDLNDPGRSKADDNWLIWCCSNYDACTAASSIRAFHLEPMCQMVDSAWPVGNRWFGLTSFDIDNDGFVDLMPCNTKCRLYRNSGGNGNSYIAFRLVGSASNEYGIGATALLTWRPEPGAAPKQQMREVNRASAGDPRGSADHRLVFGLGPSGVPLRLEAQQHTTDTDADPALAARANTMQDAVIRLQESTIMGTP</sequence>
<dbReference type="Gene3D" id="2.130.10.130">
    <property type="entry name" value="Integrin alpha, N-terminal"/>
    <property type="match status" value="1"/>
</dbReference>
<name>A0A0D3KL46_EMIH1</name>
<dbReference type="SUPFAM" id="SSF69318">
    <property type="entry name" value="Integrin alpha N-terminal domain"/>
    <property type="match status" value="1"/>
</dbReference>
<organism evidence="3 4">
    <name type="scientific">Emiliania huxleyi (strain CCMP1516)</name>
    <dbReference type="NCBI Taxonomy" id="280463"/>
    <lineage>
        <taxon>Eukaryota</taxon>
        <taxon>Haptista</taxon>
        <taxon>Haptophyta</taxon>
        <taxon>Prymnesiophyceae</taxon>
        <taxon>Isochrysidales</taxon>
        <taxon>Noelaerhabdaceae</taxon>
        <taxon>Emiliania</taxon>
    </lineage>
</organism>
<dbReference type="EnsemblProtists" id="EOD36481">
    <property type="protein sequence ID" value="EOD36481"/>
    <property type="gene ID" value="EMIHUDRAFT_226234"/>
</dbReference>
<dbReference type="InterPro" id="IPR027039">
    <property type="entry name" value="Crtac1"/>
</dbReference>
<dbReference type="AlphaFoldDB" id="A0A0D3KL46"/>
<dbReference type="GeneID" id="17281751"/>
<keyword evidence="1" id="KW-0732">Signal</keyword>
<keyword evidence="4" id="KW-1185">Reference proteome</keyword>
<dbReference type="Proteomes" id="UP000013827">
    <property type="component" value="Unassembled WGS sequence"/>
</dbReference>
<reference evidence="3" key="2">
    <citation type="submission" date="2024-10" db="UniProtKB">
        <authorList>
            <consortium name="EnsemblProtists"/>
        </authorList>
    </citation>
    <scope>IDENTIFICATION</scope>
</reference>
<evidence type="ECO:0000313" key="3">
    <source>
        <dbReference type="EnsemblProtists" id="EOD36481"/>
    </source>
</evidence>
<dbReference type="PANTHER" id="PTHR16026:SF0">
    <property type="entry name" value="CARTILAGE ACIDIC PROTEIN 1"/>
    <property type="match status" value="1"/>
</dbReference>
<protein>
    <recommendedName>
        <fullName evidence="5">ASPIC/UnbV domain-containing protein</fullName>
    </recommendedName>
</protein>
<evidence type="ECO:0000313" key="4">
    <source>
        <dbReference type="Proteomes" id="UP000013827"/>
    </source>
</evidence>
<accession>A0A0D3KL46</accession>
<reference evidence="4" key="1">
    <citation type="journal article" date="2013" name="Nature">
        <title>Pan genome of the phytoplankton Emiliania underpins its global distribution.</title>
        <authorList>
            <person name="Read B.A."/>
            <person name="Kegel J."/>
            <person name="Klute M.J."/>
            <person name="Kuo A."/>
            <person name="Lefebvre S.C."/>
            <person name="Maumus F."/>
            <person name="Mayer C."/>
            <person name="Miller J."/>
            <person name="Monier A."/>
            <person name="Salamov A."/>
            <person name="Young J."/>
            <person name="Aguilar M."/>
            <person name="Claverie J.M."/>
            <person name="Frickenhaus S."/>
            <person name="Gonzalez K."/>
            <person name="Herman E.K."/>
            <person name="Lin Y.C."/>
            <person name="Napier J."/>
            <person name="Ogata H."/>
            <person name="Sarno A.F."/>
            <person name="Shmutz J."/>
            <person name="Schroeder D."/>
            <person name="de Vargas C."/>
            <person name="Verret F."/>
            <person name="von Dassow P."/>
            <person name="Valentin K."/>
            <person name="Van de Peer Y."/>
            <person name="Wheeler G."/>
            <person name="Dacks J.B."/>
            <person name="Delwiche C.F."/>
            <person name="Dyhrman S.T."/>
            <person name="Glockner G."/>
            <person name="John U."/>
            <person name="Richards T."/>
            <person name="Worden A.Z."/>
            <person name="Zhang X."/>
            <person name="Grigoriev I.V."/>
            <person name="Allen A.E."/>
            <person name="Bidle K."/>
            <person name="Borodovsky M."/>
            <person name="Bowler C."/>
            <person name="Brownlee C."/>
            <person name="Cock J.M."/>
            <person name="Elias M."/>
            <person name="Gladyshev V.N."/>
            <person name="Groth M."/>
            <person name="Guda C."/>
            <person name="Hadaegh A."/>
            <person name="Iglesias-Rodriguez M.D."/>
            <person name="Jenkins J."/>
            <person name="Jones B.M."/>
            <person name="Lawson T."/>
            <person name="Leese F."/>
            <person name="Lindquist E."/>
            <person name="Lobanov A."/>
            <person name="Lomsadze A."/>
            <person name="Malik S.B."/>
            <person name="Marsh M.E."/>
            <person name="Mackinder L."/>
            <person name="Mock T."/>
            <person name="Mueller-Roeber B."/>
            <person name="Pagarete A."/>
            <person name="Parker M."/>
            <person name="Probert I."/>
            <person name="Quesneville H."/>
            <person name="Raines C."/>
            <person name="Rensing S.A."/>
            <person name="Riano-Pachon D.M."/>
            <person name="Richier S."/>
            <person name="Rokitta S."/>
            <person name="Shiraiwa Y."/>
            <person name="Soanes D.M."/>
            <person name="van der Giezen M."/>
            <person name="Wahlund T.M."/>
            <person name="Williams B."/>
            <person name="Wilson W."/>
            <person name="Wolfe G."/>
            <person name="Wurch L.L."/>
        </authorList>
    </citation>
    <scope>NUCLEOTIDE SEQUENCE</scope>
</reference>
<evidence type="ECO:0000256" key="2">
    <source>
        <dbReference type="SAM" id="MobiDB-lite"/>
    </source>
</evidence>
<proteinExistence type="predicted"/>
<dbReference type="InterPro" id="IPR013517">
    <property type="entry name" value="FG-GAP"/>
</dbReference>
<dbReference type="PaxDb" id="2903-EOD36481"/>
<dbReference type="Pfam" id="PF13517">
    <property type="entry name" value="FG-GAP_3"/>
    <property type="match status" value="2"/>
</dbReference>
<dbReference type="InterPro" id="IPR028994">
    <property type="entry name" value="Integrin_alpha_N"/>
</dbReference>
<feature type="region of interest" description="Disordered" evidence="2">
    <location>
        <begin position="490"/>
        <end position="510"/>
    </location>
</feature>
<dbReference type="KEGG" id="ehx:EMIHUDRAFT_226234"/>
<dbReference type="PANTHER" id="PTHR16026">
    <property type="entry name" value="CARTILAGE ACIDIC PROTEIN 1"/>
    <property type="match status" value="1"/>
</dbReference>